<dbReference type="AlphaFoldDB" id="A0AAV7SPU7"/>
<reference evidence="2" key="1">
    <citation type="journal article" date="2022" name="bioRxiv">
        <title>Sequencing and chromosome-scale assembly of the giantPleurodeles waltlgenome.</title>
        <authorList>
            <person name="Brown T."/>
            <person name="Elewa A."/>
            <person name="Iarovenko S."/>
            <person name="Subramanian E."/>
            <person name="Araus A.J."/>
            <person name="Petzold A."/>
            <person name="Susuki M."/>
            <person name="Suzuki K.-i.T."/>
            <person name="Hayashi T."/>
            <person name="Toyoda A."/>
            <person name="Oliveira C."/>
            <person name="Osipova E."/>
            <person name="Leigh N.D."/>
            <person name="Simon A."/>
            <person name="Yun M.H."/>
        </authorList>
    </citation>
    <scope>NUCLEOTIDE SEQUENCE</scope>
    <source>
        <strain evidence="2">20211129_DDA</strain>
        <tissue evidence="2">Liver</tissue>
    </source>
</reference>
<feature type="region of interest" description="Disordered" evidence="1">
    <location>
        <begin position="1"/>
        <end position="26"/>
    </location>
</feature>
<gene>
    <name evidence="2" type="ORF">NDU88_006559</name>
</gene>
<evidence type="ECO:0000256" key="1">
    <source>
        <dbReference type="SAM" id="MobiDB-lite"/>
    </source>
</evidence>
<name>A0AAV7SPU7_PLEWA</name>
<proteinExistence type="predicted"/>
<evidence type="ECO:0000313" key="3">
    <source>
        <dbReference type="Proteomes" id="UP001066276"/>
    </source>
</evidence>
<dbReference type="Proteomes" id="UP001066276">
    <property type="component" value="Chromosome 4_2"/>
</dbReference>
<sequence length="71" mass="7689">MSPEARVRKTGSLRQPGVGSSQPLSLQRDHMSALQLWLIEGSGPRERGAAFLLLGVLRVLQSGQESGSFQK</sequence>
<comment type="caution">
    <text evidence="2">The sequence shown here is derived from an EMBL/GenBank/DDBJ whole genome shotgun (WGS) entry which is preliminary data.</text>
</comment>
<organism evidence="2 3">
    <name type="scientific">Pleurodeles waltl</name>
    <name type="common">Iberian ribbed newt</name>
    <dbReference type="NCBI Taxonomy" id="8319"/>
    <lineage>
        <taxon>Eukaryota</taxon>
        <taxon>Metazoa</taxon>
        <taxon>Chordata</taxon>
        <taxon>Craniata</taxon>
        <taxon>Vertebrata</taxon>
        <taxon>Euteleostomi</taxon>
        <taxon>Amphibia</taxon>
        <taxon>Batrachia</taxon>
        <taxon>Caudata</taxon>
        <taxon>Salamandroidea</taxon>
        <taxon>Salamandridae</taxon>
        <taxon>Pleurodelinae</taxon>
        <taxon>Pleurodeles</taxon>
    </lineage>
</organism>
<protein>
    <submittedName>
        <fullName evidence="2">Uncharacterized protein</fullName>
    </submittedName>
</protein>
<accession>A0AAV7SPU7</accession>
<evidence type="ECO:0000313" key="2">
    <source>
        <dbReference type="EMBL" id="KAJ1166150.1"/>
    </source>
</evidence>
<keyword evidence="3" id="KW-1185">Reference proteome</keyword>
<dbReference type="EMBL" id="JANPWB010000008">
    <property type="protein sequence ID" value="KAJ1166150.1"/>
    <property type="molecule type" value="Genomic_DNA"/>
</dbReference>